<feature type="transmembrane region" description="Helical" evidence="2">
    <location>
        <begin position="12"/>
        <end position="38"/>
    </location>
</feature>
<keyword evidence="2" id="KW-0812">Transmembrane</keyword>
<dbReference type="eggNOG" id="COG2148">
    <property type="taxonomic scope" value="Bacteria"/>
</dbReference>
<dbReference type="PANTHER" id="PTHR30576">
    <property type="entry name" value="COLANIC BIOSYNTHESIS UDP-GLUCOSE LIPID CARRIER TRANSFERASE"/>
    <property type="match status" value="1"/>
</dbReference>
<evidence type="ECO:0000313" key="4">
    <source>
        <dbReference type="EMBL" id="EMR06570.1"/>
    </source>
</evidence>
<protein>
    <submittedName>
        <fullName evidence="4">Putative colanic biosynthesis UDP-glucose lipid carrier transferase</fullName>
    </submittedName>
</protein>
<reference evidence="4 5" key="1">
    <citation type="journal article" date="2013" name="Genome Announc.">
        <title>Draft Genome Sequence of Bhargavaea cecembensis Strain DSE10T, Isolated from a Deep-Sea Sediment Sample Collected at a Depth of 5,904 m from the Chagos-Laccadive Ridge System in the Indian Ocean.</title>
        <authorList>
            <person name="Shivaji S."/>
            <person name="Ara S."/>
            <person name="Begum Z."/>
            <person name="Ruth M."/>
            <person name="Singh A."/>
            <person name="Kumar Pinnaka A."/>
        </authorList>
    </citation>
    <scope>NUCLEOTIDE SEQUENCE [LARGE SCALE GENOMIC DNA]</scope>
    <source>
        <strain evidence="4 5">DSE10</strain>
    </source>
</reference>
<dbReference type="GO" id="GO:0016780">
    <property type="term" value="F:phosphotransferase activity, for other substituted phosphate groups"/>
    <property type="evidence" value="ECO:0007669"/>
    <property type="project" value="TreeGrafter"/>
</dbReference>
<dbReference type="EMBL" id="AOFT01000006">
    <property type="protein sequence ID" value="EMR06570.1"/>
    <property type="molecule type" value="Genomic_DNA"/>
</dbReference>
<keyword evidence="4" id="KW-0808">Transferase</keyword>
<dbReference type="InterPro" id="IPR003362">
    <property type="entry name" value="Bact_transf"/>
</dbReference>
<evidence type="ECO:0000259" key="3">
    <source>
        <dbReference type="Pfam" id="PF02397"/>
    </source>
</evidence>
<dbReference type="Proteomes" id="UP000011919">
    <property type="component" value="Unassembled WGS sequence"/>
</dbReference>
<keyword evidence="5" id="KW-1185">Reference proteome</keyword>
<dbReference type="Pfam" id="PF02397">
    <property type="entry name" value="Bac_transf"/>
    <property type="match status" value="1"/>
</dbReference>
<dbReference type="RefSeq" id="WP_008298679.1">
    <property type="nucleotide sequence ID" value="NZ_AOFT01000006.1"/>
</dbReference>
<keyword evidence="2" id="KW-0472">Membrane</keyword>
<dbReference type="AlphaFoldDB" id="M7NY12"/>
<evidence type="ECO:0000313" key="5">
    <source>
        <dbReference type="Proteomes" id="UP000011919"/>
    </source>
</evidence>
<gene>
    <name evidence="4" type="primary">wcaJ</name>
    <name evidence="4" type="ORF">C772_01465</name>
</gene>
<evidence type="ECO:0000256" key="2">
    <source>
        <dbReference type="SAM" id="Phobius"/>
    </source>
</evidence>
<sequence>MNNIYEKFGKRVFDILVAIFALPFWLLIFIFVAPTIYITDRGPIFYNSSRLGENGAVFKMYKFRSMIVNAPDIRNNDGSTYNSLDDKRLTSIGRFIRSTSIDETPQILNVLKGDMSIVGPRPDLPSAITKYNEFQIKRLKVKPGITGYSQAFFRNSISSEQKYENDIYYTENVSLSLDIKIIIYTIKNTVKRNNIYQ</sequence>
<organism evidence="4 5">
    <name type="scientific">Bhargavaea cecembensis DSE10</name>
    <dbReference type="NCBI Taxonomy" id="1235279"/>
    <lineage>
        <taxon>Bacteria</taxon>
        <taxon>Bacillati</taxon>
        <taxon>Bacillota</taxon>
        <taxon>Bacilli</taxon>
        <taxon>Bacillales</taxon>
        <taxon>Caryophanaceae</taxon>
        <taxon>Bhargavaea</taxon>
    </lineage>
</organism>
<proteinExistence type="inferred from homology"/>
<dbReference type="STRING" id="1235279.C772_01465"/>
<dbReference type="PANTHER" id="PTHR30576:SF0">
    <property type="entry name" value="UNDECAPRENYL-PHOSPHATE N-ACETYLGALACTOSAMINYL 1-PHOSPHATE TRANSFERASE-RELATED"/>
    <property type="match status" value="1"/>
</dbReference>
<name>M7NY12_9BACL</name>
<keyword evidence="2" id="KW-1133">Transmembrane helix</keyword>
<evidence type="ECO:0000256" key="1">
    <source>
        <dbReference type="ARBA" id="ARBA00006464"/>
    </source>
</evidence>
<comment type="similarity">
    <text evidence="1">Belongs to the bacterial sugar transferase family.</text>
</comment>
<feature type="domain" description="Bacterial sugar transferase" evidence="3">
    <location>
        <begin position="10"/>
        <end position="190"/>
    </location>
</feature>
<accession>M7NY12</accession>
<comment type="caution">
    <text evidence="4">The sequence shown here is derived from an EMBL/GenBank/DDBJ whole genome shotgun (WGS) entry which is preliminary data.</text>
</comment>